<evidence type="ECO:0000313" key="3">
    <source>
        <dbReference type="Proteomes" id="UP000186132"/>
    </source>
</evidence>
<keyword evidence="3" id="KW-1185">Reference proteome</keyword>
<sequence>MSLKLVQSLLHRHAPGRTRSRWVAICAIALTLTGIAFAGPAQAATGSYSFTSWNNRSAVLYGNLADGDTFAPPATVPSTATVTGLSGRVDFANISSQCPGACPPQATATAFACLDVNDTQCFQLGTNNSSFPTRIIWNIAITPGNYPAATSRFHFAFVISNGTTKAINPAIYLAAGGSKNFTVSYSY</sequence>
<keyword evidence="1" id="KW-0732">Signal</keyword>
<dbReference type="AlphaFoldDB" id="A0A1M5HQ76"/>
<evidence type="ECO:0000313" key="2">
    <source>
        <dbReference type="EMBL" id="SHG18103.1"/>
    </source>
</evidence>
<feature type="signal peptide" evidence="1">
    <location>
        <begin position="1"/>
        <end position="38"/>
    </location>
</feature>
<gene>
    <name evidence="2" type="ORF">SAMN05443575_1599</name>
</gene>
<accession>A0A1M5HQ76</accession>
<dbReference type="EMBL" id="FQVU01000002">
    <property type="protein sequence ID" value="SHG18103.1"/>
    <property type="molecule type" value="Genomic_DNA"/>
</dbReference>
<reference evidence="2 3" key="1">
    <citation type="submission" date="2016-11" db="EMBL/GenBank/DDBJ databases">
        <authorList>
            <person name="Jaros S."/>
            <person name="Januszkiewicz K."/>
            <person name="Wedrychowicz H."/>
        </authorList>
    </citation>
    <scope>NUCLEOTIDE SEQUENCE [LARGE SCALE GENOMIC DNA]</scope>
    <source>
        <strain evidence="2 3">DSM 45627</strain>
    </source>
</reference>
<feature type="chain" id="PRO_5039474800" evidence="1">
    <location>
        <begin position="39"/>
        <end position="187"/>
    </location>
</feature>
<dbReference type="Proteomes" id="UP000186132">
    <property type="component" value="Unassembled WGS sequence"/>
</dbReference>
<evidence type="ECO:0000256" key="1">
    <source>
        <dbReference type="SAM" id="SignalP"/>
    </source>
</evidence>
<name>A0A1M5HQ76_9ACTN</name>
<organism evidence="2 3">
    <name type="scientific">Jatrophihabitans endophyticus</name>
    <dbReference type="NCBI Taxonomy" id="1206085"/>
    <lineage>
        <taxon>Bacteria</taxon>
        <taxon>Bacillati</taxon>
        <taxon>Actinomycetota</taxon>
        <taxon>Actinomycetes</taxon>
        <taxon>Jatrophihabitantales</taxon>
        <taxon>Jatrophihabitantaceae</taxon>
        <taxon>Jatrophihabitans</taxon>
    </lineage>
</organism>
<protein>
    <submittedName>
        <fullName evidence="2">Uncharacterized protein</fullName>
    </submittedName>
</protein>
<dbReference type="RefSeq" id="WP_143168062.1">
    <property type="nucleotide sequence ID" value="NZ_FQVU01000002.1"/>
</dbReference>
<dbReference type="STRING" id="1206085.SAMN05443575_1599"/>
<proteinExistence type="predicted"/>